<dbReference type="OrthoDB" id="1930729at2759"/>
<dbReference type="PANTHER" id="PTHR48449">
    <property type="entry name" value="DUF1985 DOMAIN-CONTAINING PROTEIN"/>
    <property type="match status" value="1"/>
</dbReference>
<evidence type="ECO:0000313" key="3">
    <source>
        <dbReference type="Proteomes" id="UP000796880"/>
    </source>
</evidence>
<dbReference type="PANTHER" id="PTHR48449:SF1">
    <property type="entry name" value="DUF1985 DOMAIN-CONTAINING PROTEIN"/>
    <property type="match status" value="1"/>
</dbReference>
<dbReference type="EMBL" id="VOIH02000007">
    <property type="protein sequence ID" value="KAF3442928.1"/>
    <property type="molecule type" value="Genomic_DNA"/>
</dbReference>
<comment type="caution">
    <text evidence="2">The sequence shown here is derived from an EMBL/GenBank/DDBJ whole genome shotgun (WGS) entry which is preliminary data.</text>
</comment>
<proteinExistence type="predicted"/>
<dbReference type="AlphaFoldDB" id="A0A8K0ME24"/>
<protein>
    <recommendedName>
        <fullName evidence="1">DUF1985 domain-containing protein</fullName>
    </recommendedName>
</protein>
<evidence type="ECO:0000313" key="2">
    <source>
        <dbReference type="EMBL" id="KAF3442928.1"/>
    </source>
</evidence>
<keyword evidence="3" id="KW-1185">Reference proteome</keyword>
<gene>
    <name evidence="2" type="ORF">FNV43_RR16846</name>
</gene>
<sequence>MNEDNIKFNFNGNGVIFTRKEFGIIIGLKMKNTLDIPPPPYFNRIRNTYFDHIHKIKNMDVKGVFMHVRRSQLEYEDNLLRLTLIYFLKCGILDKESQVCINLDYLSMVEDLNYFNQYSWGLVSYNATLMSLHKVLDLHHRELNKSSAYSLGGLPLAFQLYIIGRLRPLNADEEYVYKLNKDFPIPPLQKKRAPEHATHSDDVNEDAIVRKNFETHDLITTTET</sequence>
<accession>A0A8K0ME24</accession>
<reference evidence="2" key="1">
    <citation type="submission" date="2020-03" db="EMBL/GenBank/DDBJ databases">
        <title>A high-quality chromosome-level genome assembly of a woody plant with both climbing and erect habits, Rhamnella rubrinervis.</title>
        <authorList>
            <person name="Lu Z."/>
            <person name="Yang Y."/>
            <person name="Zhu X."/>
            <person name="Sun Y."/>
        </authorList>
    </citation>
    <scope>NUCLEOTIDE SEQUENCE</scope>
    <source>
        <strain evidence="2">BYM</strain>
        <tissue evidence="2">Leaf</tissue>
    </source>
</reference>
<name>A0A8K0ME24_9ROSA</name>
<dbReference type="Proteomes" id="UP000796880">
    <property type="component" value="Unassembled WGS sequence"/>
</dbReference>
<dbReference type="Pfam" id="PF09331">
    <property type="entry name" value="DUF1985"/>
    <property type="match status" value="1"/>
</dbReference>
<evidence type="ECO:0000259" key="1">
    <source>
        <dbReference type="Pfam" id="PF09331"/>
    </source>
</evidence>
<organism evidence="2 3">
    <name type="scientific">Rhamnella rubrinervis</name>
    <dbReference type="NCBI Taxonomy" id="2594499"/>
    <lineage>
        <taxon>Eukaryota</taxon>
        <taxon>Viridiplantae</taxon>
        <taxon>Streptophyta</taxon>
        <taxon>Embryophyta</taxon>
        <taxon>Tracheophyta</taxon>
        <taxon>Spermatophyta</taxon>
        <taxon>Magnoliopsida</taxon>
        <taxon>eudicotyledons</taxon>
        <taxon>Gunneridae</taxon>
        <taxon>Pentapetalae</taxon>
        <taxon>rosids</taxon>
        <taxon>fabids</taxon>
        <taxon>Rosales</taxon>
        <taxon>Rhamnaceae</taxon>
        <taxon>rhamnoid group</taxon>
        <taxon>Rhamneae</taxon>
        <taxon>Rhamnella</taxon>
    </lineage>
</organism>
<feature type="domain" description="DUF1985" evidence="1">
    <location>
        <begin position="2"/>
        <end position="129"/>
    </location>
</feature>
<dbReference type="InterPro" id="IPR015410">
    <property type="entry name" value="DUF1985"/>
</dbReference>